<dbReference type="GO" id="GO:0046872">
    <property type="term" value="F:metal ion binding"/>
    <property type="evidence" value="ECO:0007669"/>
    <property type="project" value="UniProtKB-KW"/>
</dbReference>
<dbReference type="AlphaFoldDB" id="E3D027"/>
<dbReference type="EMBL" id="CM001022">
    <property type="protein sequence ID" value="EFQ23806.1"/>
    <property type="molecule type" value="Genomic_DNA"/>
</dbReference>
<dbReference type="PaxDb" id="584708-Apau_1386"/>
<evidence type="ECO:0000256" key="5">
    <source>
        <dbReference type="ARBA" id="ARBA00022694"/>
    </source>
</evidence>
<keyword evidence="6" id="KW-0479">Metal-binding</keyword>
<evidence type="ECO:0000256" key="6">
    <source>
        <dbReference type="ARBA" id="ARBA00022723"/>
    </source>
</evidence>
<dbReference type="OrthoDB" id="9815896at2"/>
<dbReference type="STRING" id="584708.Apau_1386"/>
<proteinExistence type="inferred from homology"/>
<dbReference type="InterPro" id="IPR027417">
    <property type="entry name" value="P-loop_NTPase"/>
</dbReference>
<accession>E3D027</accession>
<evidence type="ECO:0000256" key="2">
    <source>
        <dbReference type="ARBA" id="ARBA00007599"/>
    </source>
</evidence>
<dbReference type="HOGENOM" id="CLU_087829_3_0_0"/>
<dbReference type="Pfam" id="PF02367">
    <property type="entry name" value="TsaE"/>
    <property type="match status" value="1"/>
</dbReference>
<protein>
    <recommendedName>
        <fullName evidence="3">tRNA threonylcarbamoyladenosine biosynthesis protein TsaE</fullName>
    </recommendedName>
    <alternativeName>
        <fullName evidence="10">t(6)A37 threonylcarbamoyladenosine biosynthesis protein TsaE</fullName>
    </alternativeName>
</protein>
<dbReference type="NCBIfam" id="TIGR00150">
    <property type="entry name" value="T6A_YjeE"/>
    <property type="match status" value="1"/>
</dbReference>
<dbReference type="InterPro" id="IPR003442">
    <property type="entry name" value="T6A_TsaE"/>
</dbReference>
<evidence type="ECO:0000256" key="10">
    <source>
        <dbReference type="ARBA" id="ARBA00032441"/>
    </source>
</evidence>
<dbReference type="RefSeq" id="WP_006301010.1">
    <property type="nucleotide sequence ID" value="NZ_CM001022.1"/>
</dbReference>
<evidence type="ECO:0000256" key="3">
    <source>
        <dbReference type="ARBA" id="ARBA00019010"/>
    </source>
</evidence>
<dbReference type="PANTHER" id="PTHR33540">
    <property type="entry name" value="TRNA THREONYLCARBAMOYLADENOSINE BIOSYNTHESIS PROTEIN TSAE"/>
    <property type="match status" value="1"/>
</dbReference>
<gene>
    <name evidence="11" type="ORF">Apau_1386</name>
</gene>
<dbReference type="PANTHER" id="PTHR33540:SF2">
    <property type="entry name" value="TRNA THREONYLCARBAMOYLADENOSINE BIOSYNTHESIS PROTEIN TSAE"/>
    <property type="match status" value="1"/>
</dbReference>
<dbReference type="SUPFAM" id="SSF52540">
    <property type="entry name" value="P-loop containing nucleoside triphosphate hydrolases"/>
    <property type="match status" value="1"/>
</dbReference>
<keyword evidence="9" id="KW-0460">Magnesium</keyword>
<name>E3D027_9BACT</name>
<sequence length="173" mass="19413">MIPHPTCLSLDSAEETTRLGEALAAALFPGLLVCLRGNLGAGKSTLAQGIGRGLGLRRMASPSFVLLREYPTSPPLVHGDLYRLQEEEIPSLHLDEYLSQGYVVLLEWAERFQATVFPDRWDLCLETPFLDDPDQPFDRRILRAWGHSAASLSSLERGIHRFTSQEQERKGQR</sequence>
<evidence type="ECO:0000313" key="11">
    <source>
        <dbReference type="EMBL" id="EFQ23806.1"/>
    </source>
</evidence>
<dbReference type="GO" id="GO:0005737">
    <property type="term" value="C:cytoplasm"/>
    <property type="evidence" value="ECO:0007669"/>
    <property type="project" value="UniProtKB-SubCell"/>
</dbReference>
<evidence type="ECO:0000256" key="7">
    <source>
        <dbReference type="ARBA" id="ARBA00022741"/>
    </source>
</evidence>
<evidence type="ECO:0000313" key="12">
    <source>
        <dbReference type="Proteomes" id="UP000005096"/>
    </source>
</evidence>
<dbReference type="eggNOG" id="COG0802">
    <property type="taxonomic scope" value="Bacteria"/>
</dbReference>
<organism evidence="11 12">
    <name type="scientific">Aminomonas paucivorans DSM 12260</name>
    <dbReference type="NCBI Taxonomy" id="584708"/>
    <lineage>
        <taxon>Bacteria</taxon>
        <taxon>Thermotogati</taxon>
        <taxon>Synergistota</taxon>
        <taxon>Synergistia</taxon>
        <taxon>Synergistales</taxon>
        <taxon>Synergistaceae</taxon>
        <taxon>Aminomonas</taxon>
    </lineage>
</organism>
<keyword evidence="4" id="KW-0963">Cytoplasm</keyword>
<keyword evidence="5" id="KW-0819">tRNA processing</keyword>
<evidence type="ECO:0000256" key="1">
    <source>
        <dbReference type="ARBA" id="ARBA00004496"/>
    </source>
</evidence>
<dbReference type="GO" id="GO:0002949">
    <property type="term" value="P:tRNA threonylcarbamoyladenosine modification"/>
    <property type="evidence" value="ECO:0007669"/>
    <property type="project" value="InterPro"/>
</dbReference>
<dbReference type="GO" id="GO:0005524">
    <property type="term" value="F:ATP binding"/>
    <property type="evidence" value="ECO:0007669"/>
    <property type="project" value="UniProtKB-KW"/>
</dbReference>
<keyword evidence="8" id="KW-0067">ATP-binding</keyword>
<keyword evidence="7" id="KW-0547">Nucleotide-binding</keyword>
<evidence type="ECO:0000256" key="8">
    <source>
        <dbReference type="ARBA" id="ARBA00022840"/>
    </source>
</evidence>
<keyword evidence="12" id="KW-1185">Reference proteome</keyword>
<dbReference type="Gene3D" id="3.40.50.300">
    <property type="entry name" value="P-loop containing nucleotide triphosphate hydrolases"/>
    <property type="match status" value="1"/>
</dbReference>
<evidence type="ECO:0000256" key="9">
    <source>
        <dbReference type="ARBA" id="ARBA00022842"/>
    </source>
</evidence>
<evidence type="ECO:0000256" key="4">
    <source>
        <dbReference type="ARBA" id="ARBA00022490"/>
    </source>
</evidence>
<comment type="similarity">
    <text evidence="2">Belongs to the TsaE family.</text>
</comment>
<comment type="subcellular location">
    <subcellularLocation>
        <location evidence="1">Cytoplasm</location>
    </subcellularLocation>
</comment>
<reference evidence="11 12" key="1">
    <citation type="journal article" date="2010" name="Stand. Genomic Sci.">
        <title>Non-contiguous finished genome sequence of Aminomonas paucivorans type strain (GLU-3).</title>
        <authorList>
            <person name="Pitluck S."/>
            <person name="Yasawong M."/>
            <person name="Held B."/>
            <person name="Lapidus A."/>
            <person name="Nolan M."/>
            <person name="Copeland A."/>
            <person name="Lucas S."/>
            <person name="Del Rio T.G."/>
            <person name="Tice H."/>
            <person name="Cheng J.F."/>
            <person name="Chertkov O."/>
            <person name="Goodwin L."/>
            <person name="Tapia R."/>
            <person name="Han C."/>
            <person name="Liolios K."/>
            <person name="Ivanova N."/>
            <person name="Mavromatis K."/>
            <person name="Ovchinnikova G."/>
            <person name="Pati A."/>
            <person name="Chen A."/>
            <person name="Palaniappan K."/>
            <person name="Land M."/>
            <person name="Hauser L."/>
            <person name="Chang Y.J."/>
            <person name="Jeffries C.D."/>
            <person name="Pukall R."/>
            <person name="Spring S."/>
            <person name="Rohde M."/>
            <person name="Sikorski J."/>
            <person name="Goker M."/>
            <person name="Woyke T."/>
            <person name="Bristow J."/>
            <person name="Eisen J.A."/>
            <person name="Markowitz V."/>
            <person name="Hugenholtz P."/>
            <person name="Kyrpides N.C."/>
            <person name="Klenk H.P."/>
        </authorList>
    </citation>
    <scope>NUCLEOTIDE SEQUENCE [LARGE SCALE GENOMIC DNA]</scope>
    <source>
        <strain evidence="11 12">DSM 12260</strain>
    </source>
</reference>
<dbReference type="Proteomes" id="UP000005096">
    <property type="component" value="Chromosome"/>
</dbReference>